<name>A0A178LJF5_9PSED</name>
<protein>
    <submittedName>
        <fullName evidence="2">Phage tail protein</fullName>
    </submittedName>
</protein>
<evidence type="ECO:0000313" key="3">
    <source>
        <dbReference type="Proteomes" id="UP000078356"/>
    </source>
</evidence>
<dbReference type="InterPro" id="IPR010090">
    <property type="entry name" value="Phage_tape_meas"/>
</dbReference>
<dbReference type="EMBL" id="LWCR01000006">
    <property type="protein sequence ID" value="OAN31153.1"/>
    <property type="molecule type" value="Genomic_DNA"/>
</dbReference>
<comment type="caution">
    <text evidence="2">The sequence shown here is derived from an EMBL/GenBank/DDBJ whole genome shotgun (WGS) entry which is preliminary data.</text>
</comment>
<dbReference type="OrthoDB" id="5462215at2"/>
<evidence type="ECO:0000259" key="1">
    <source>
        <dbReference type="Pfam" id="PF10145"/>
    </source>
</evidence>
<accession>A0A178LJF5</accession>
<reference evidence="2 3" key="1">
    <citation type="submission" date="2016-04" db="EMBL/GenBank/DDBJ databases">
        <title>Draft Genome Sequences of Staphylococcus capitis Strain H36, S. capitis Strain H65, S. cohnii Strain H62, S. hominis Strain H69, Mycobacterium iranicum Strain H39, Plantibacter sp. Strain H53, Pseudomonas oryzihabitans Strain H72, and Microbacterium sp. Strain H83, isolated from residential settings.</title>
        <authorList>
            <person name="Lymperopoulou D."/>
            <person name="Adams R.I."/>
            <person name="Lindow S."/>
            <person name="Coil D.A."/>
            <person name="Jospin G."/>
            <person name="Eisen J.A."/>
        </authorList>
    </citation>
    <scope>NUCLEOTIDE SEQUENCE [LARGE SCALE GENOMIC DNA]</scope>
    <source>
        <strain evidence="2 3">H72</strain>
    </source>
</reference>
<gene>
    <name evidence="2" type="ORF">A4V15_14190</name>
</gene>
<dbReference type="RefSeq" id="WP_064307288.1">
    <property type="nucleotide sequence ID" value="NZ_LWCR01000006.1"/>
</dbReference>
<sequence length="746" mass="78555">MSNDLRVALRIQAQSGTTRREIQAIERDLRKAGKEGAKALADGAKGAGDAMTQAGQQGAASYKILRQAMRDTAQGQGVWRQGIIGTTSELKQLGQIGRQAARETRNELVKAAKEGADPLKQSVDKAEVSLRKMAQTGGTHLRTLRRLAAGVSEEFRRVRGLAGTAQGQLAGLGVGVGVAAGMTGSAQRDRLMIRTQQTADMTVAQREAWRAESWRIARTYGGSQEGISKGFGTLIASGIDYKSSMKSADAIGQAAAVSGADEGVLGKALVAGSSAFNIKLDKDGAAQDMLEKMLVAGRLGNAELEDMADLFPKIGGSAAAAGMKISQALAFVSTLSKVELQPDRLGTLAESTLRIFTNKGYRDQITKSTGVGFFNKDGTSRNPAAVMGDLRKKYNKLKTDEQRARFMGVVFKGMDQDSVRGWRYLLTGTMLEDFNSQDKTITGAKATIGRDLKDNVSSATGTAGRMKATIGDAIDRMARPLNESFADLGSYLLDDMKLSGEQMLGAGIATGIGGYYAGRGLKAGSGALLNKFLGGPETLKNIAVGKVLEQAAGVTSVFVTNWPATIGGGGVGDIAAGAGAAAAGTKVMPYVRPAAPLALLALTSGSSENTDEGRLNAAQKSKLLDDGQRTYQTAFYRNRIDLAKANPDAPDAWISEQAQRLTQEQTGLAATGTSAQGARDWAAGAAARITTAGLAPMQPGGGAGQATENRLRSLLDKPLVLELRLDNQMIQAEIERRTDIQMRRGQ</sequence>
<feature type="domain" description="Phage tail tape measure protein" evidence="1">
    <location>
        <begin position="217"/>
        <end position="411"/>
    </location>
</feature>
<dbReference type="Proteomes" id="UP000078356">
    <property type="component" value="Unassembled WGS sequence"/>
</dbReference>
<proteinExistence type="predicted"/>
<evidence type="ECO:0000313" key="2">
    <source>
        <dbReference type="EMBL" id="OAN31153.1"/>
    </source>
</evidence>
<dbReference type="AlphaFoldDB" id="A0A178LJF5"/>
<dbReference type="Pfam" id="PF10145">
    <property type="entry name" value="PhageMin_Tail"/>
    <property type="match status" value="1"/>
</dbReference>
<organism evidence="2 3">
    <name type="scientific">Pseudomonas oryzihabitans</name>
    <dbReference type="NCBI Taxonomy" id="47885"/>
    <lineage>
        <taxon>Bacteria</taxon>
        <taxon>Pseudomonadati</taxon>
        <taxon>Pseudomonadota</taxon>
        <taxon>Gammaproteobacteria</taxon>
        <taxon>Pseudomonadales</taxon>
        <taxon>Pseudomonadaceae</taxon>
        <taxon>Pseudomonas</taxon>
    </lineage>
</organism>